<name>D1ANF4_SEBTE</name>
<gene>
    <name evidence="1" type="ordered locus">Sterm_2914</name>
</gene>
<reference evidence="1 2" key="2">
    <citation type="journal article" date="2010" name="Stand. Genomic Sci.">
        <title>Complete genome sequence of Sebaldella termitidis type strain (NCTC 11300).</title>
        <authorList>
            <person name="Harmon-Smith M."/>
            <person name="Celia L."/>
            <person name="Chertkov O."/>
            <person name="Lapidus A."/>
            <person name="Copeland A."/>
            <person name="Glavina Del Rio T."/>
            <person name="Nolan M."/>
            <person name="Lucas S."/>
            <person name="Tice H."/>
            <person name="Cheng J.F."/>
            <person name="Han C."/>
            <person name="Detter J.C."/>
            <person name="Bruce D."/>
            <person name="Goodwin L."/>
            <person name="Pitluck S."/>
            <person name="Pati A."/>
            <person name="Liolios K."/>
            <person name="Ivanova N."/>
            <person name="Mavromatis K."/>
            <person name="Mikhailova N."/>
            <person name="Chen A."/>
            <person name="Palaniappan K."/>
            <person name="Land M."/>
            <person name="Hauser L."/>
            <person name="Chang Y.J."/>
            <person name="Jeffries C.D."/>
            <person name="Brettin T."/>
            <person name="Goker M."/>
            <person name="Beck B."/>
            <person name="Bristow J."/>
            <person name="Eisen J.A."/>
            <person name="Markowitz V."/>
            <person name="Hugenholtz P."/>
            <person name="Kyrpides N.C."/>
            <person name="Klenk H.P."/>
            <person name="Chen F."/>
        </authorList>
    </citation>
    <scope>NUCLEOTIDE SEQUENCE [LARGE SCALE GENOMIC DNA]</scope>
    <source>
        <strain evidence="2">ATCC 33386 / NCTC 11300</strain>
    </source>
</reference>
<evidence type="ECO:0000313" key="1">
    <source>
        <dbReference type="EMBL" id="ACZ09758.1"/>
    </source>
</evidence>
<dbReference type="EMBL" id="CP001739">
    <property type="protein sequence ID" value="ACZ09758.1"/>
    <property type="molecule type" value="Genomic_DNA"/>
</dbReference>
<dbReference type="HOGENOM" id="CLU_2773546_0_0_0"/>
<keyword evidence="2" id="KW-1185">Reference proteome</keyword>
<proteinExistence type="predicted"/>
<reference evidence="2" key="1">
    <citation type="submission" date="2009-09" db="EMBL/GenBank/DDBJ databases">
        <title>The complete chromosome of Sebaldella termitidis ATCC 33386.</title>
        <authorList>
            <consortium name="US DOE Joint Genome Institute (JGI-PGF)"/>
            <person name="Lucas S."/>
            <person name="Copeland A."/>
            <person name="Lapidus A."/>
            <person name="Glavina del Rio T."/>
            <person name="Dalin E."/>
            <person name="Tice H."/>
            <person name="Bruce D."/>
            <person name="Goodwin L."/>
            <person name="Pitluck S."/>
            <person name="Kyrpides N."/>
            <person name="Mavromatis K."/>
            <person name="Ivanova N."/>
            <person name="Mikhailova N."/>
            <person name="Sims D."/>
            <person name="Meincke L."/>
            <person name="Brettin T."/>
            <person name="Detter J.C."/>
            <person name="Han C."/>
            <person name="Larimer F."/>
            <person name="Land M."/>
            <person name="Hauser L."/>
            <person name="Markowitz V."/>
            <person name="Cheng J.F."/>
            <person name="Hugenholtz P."/>
            <person name="Woyke T."/>
            <person name="Wu D."/>
            <person name="Eisen J.A."/>
        </authorList>
    </citation>
    <scope>NUCLEOTIDE SEQUENCE [LARGE SCALE GENOMIC DNA]</scope>
    <source>
        <strain evidence="2">ATCC 33386 / NCTC 11300</strain>
    </source>
</reference>
<organism evidence="1 2">
    <name type="scientific">Sebaldella termitidis (strain ATCC 33386 / NCTC 11300)</name>
    <dbReference type="NCBI Taxonomy" id="526218"/>
    <lineage>
        <taxon>Bacteria</taxon>
        <taxon>Fusobacteriati</taxon>
        <taxon>Fusobacteriota</taxon>
        <taxon>Fusobacteriia</taxon>
        <taxon>Fusobacteriales</taxon>
        <taxon>Leptotrichiaceae</taxon>
        <taxon>Sebaldella</taxon>
    </lineage>
</organism>
<accession>D1ANF4</accession>
<dbReference type="AlphaFoldDB" id="D1ANF4"/>
<dbReference type="RefSeq" id="WP_012862340.1">
    <property type="nucleotide sequence ID" value="NC_013517.1"/>
</dbReference>
<sequence length="69" mass="7893">MLAITIIICIFLFLTTALILSTIEKKYIVNDELVEILENLNERIIILEKKSNPDSNPYFHKGGSNEKTI</sequence>
<protein>
    <submittedName>
        <fullName evidence="1">Uncharacterized protein</fullName>
    </submittedName>
</protein>
<dbReference type="STRING" id="526218.Sterm_2914"/>
<dbReference type="KEGG" id="str:Sterm_2914"/>
<evidence type="ECO:0000313" key="2">
    <source>
        <dbReference type="Proteomes" id="UP000000845"/>
    </source>
</evidence>
<dbReference type="Proteomes" id="UP000000845">
    <property type="component" value="Chromosome"/>
</dbReference>